<dbReference type="Pfam" id="PF03797">
    <property type="entry name" value="Autotransporter"/>
    <property type="match status" value="1"/>
</dbReference>
<keyword evidence="1" id="KW-0732">Signal</keyword>
<protein>
    <recommendedName>
        <fullName evidence="2">Autotransporter domain-containing protein</fullName>
    </recommendedName>
</protein>
<dbReference type="Proteomes" id="UP000249577">
    <property type="component" value="Unassembled WGS sequence"/>
</dbReference>
<proteinExistence type="predicted"/>
<dbReference type="Gene3D" id="2.40.128.130">
    <property type="entry name" value="Autotransporter beta-domain"/>
    <property type="match status" value="1"/>
</dbReference>
<feature type="chain" id="PRO_5015840450" description="Autotransporter domain-containing protein" evidence="1">
    <location>
        <begin position="29"/>
        <end position="339"/>
    </location>
</feature>
<gene>
    <name evidence="3" type="ORF">DI565_06435</name>
</gene>
<organism evidence="3 4">
    <name type="scientific">Ancylobacter novellus</name>
    <name type="common">Thiobacillus novellus</name>
    <dbReference type="NCBI Taxonomy" id="921"/>
    <lineage>
        <taxon>Bacteria</taxon>
        <taxon>Pseudomonadati</taxon>
        <taxon>Pseudomonadota</taxon>
        <taxon>Alphaproteobacteria</taxon>
        <taxon>Hyphomicrobiales</taxon>
        <taxon>Xanthobacteraceae</taxon>
        <taxon>Ancylobacter</taxon>
    </lineage>
</organism>
<accession>A0A2W5KLU6</accession>
<dbReference type="EMBL" id="QFPN01000003">
    <property type="protein sequence ID" value="PZQ17019.1"/>
    <property type="molecule type" value="Genomic_DNA"/>
</dbReference>
<evidence type="ECO:0000313" key="3">
    <source>
        <dbReference type="EMBL" id="PZQ17019.1"/>
    </source>
</evidence>
<evidence type="ECO:0000313" key="4">
    <source>
        <dbReference type="Proteomes" id="UP000249577"/>
    </source>
</evidence>
<dbReference type="InterPro" id="IPR005546">
    <property type="entry name" value="Autotransporte_beta"/>
</dbReference>
<evidence type="ECO:0000259" key="2">
    <source>
        <dbReference type="PROSITE" id="PS51208"/>
    </source>
</evidence>
<comment type="caution">
    <text evidence="3">The sequence shown here is derived from an EMBL/GenBank/DDBJ whole genome shotgun (WGS) entry which is preliminary data.</text>
</comment>
<dbReference type="InterPro" id="IPR036709">
    <property type="entry name" value="Autotransporte_beta_dom_sf"/>
</dbReference>
<feature type="domain" description="Autotransporter" evidence="2">
    <location>
        <begin position="68"/>
        <end position="339"/>
    </location>
</feature>
<evidence type="ECO:0000256" key="1">
    <source>
        <dbReference type="SAM" id="SignalP"/>
    </source>
</evidence>
<feature type="signal peptide" evidence="1">
    <location>
        <begin position="1"/>
        <end position="28"/>
    </location>
</feature>
<dbReference type="SUPFAM" id="SSF103515">
    <property type="entry name" value="Autotransporter"/>
    <property type="match status" value="1"/>
</dbReference>
<sequence length="339" mass="34519">MIVKARRAGLRFGVIGLVFALATPWAGADEQDLRTTQVLLEGPLFLSMAEVDAAFARLDADRAAAKGAIPNAMTYFESGGAGFGQSERAGRIGSGGSATQMRVGADREVRPGVVVGAMASVGFGSLGSGDLGATALGRHADFYAKFTEGALFAKALVGASQFGFNAIERGAAGPQCRADASGLVARAAGQIGGSTRIGGVTMTPTVTVTALGDRLSGYSERGANGARFASRMGAATIGAVRLAGSRSVRIDPKHKLKIEAFVAAEEVVGFRASDLKATVAGERVRAVALGGAPTGRGLVGGLGLGTSLMDGVTLQVNYDYGRRDGVSTRTTRGRIGVSF</sequence>
<dbReference type="PROSITE" id="PS51208">
    <property type="entry name" value="AUTOTRANSPORTER"/>
    <property type="match status" value="1"/>
</dbReference>
<dbReference type="AlphaFoldDB" id="A0A2W5KLU6"/>
<name>A0A2W5KLU6_ANCNO</name>
<reference evidence="3 4" key="1">
    <citation type="submission" date="2017-08" db="EMBL/GenBank/DDBJ databases">
        <title>Infants hospitalized years apart are colonized by the same room-sourced microbial strains.</title>
        <authorList>
            <person name="Brooks B."/>
            <person name="Olm M.R."/>
            <person name="Firek B.A."/>
            <person name="Baker R."/>
            <person name="Thomas B.C."/>
            <person name="Morowitz M.J."/>
            <person name="Banfield J.F."/>
        </authorList>
    </citation>
    <scope>NUCLEOTIDE SEQUENCE [LARGE SCALE GENOMIC DNA]</scope>
    <source>
        <strain evidence="3">S2_005_003_R2_43</strain>
    </source>
</reference>